<feature type="disulfide bond" evidence="2">
    <location>
        <begin position="170"/>
        <end position="180"/>
    </location>
</feature>
<feature type="domain" description="SRCR" evidence="4">
    <location>
        <begin position="98"/>
        <end position="201"/>
    </location>
</feature>
<dbReference type="Gene3D" id="3.10.250.10">
    <property type="entry name" value="SRCR-like domain"/>
    <property type="match status" value="5"/>
</dbReference>
<evidence type="ECO:0000313" key="6">
    <source>
        <dbReference type="RefSeq" id="XP_006819175.1"/>
    </source>
</evidence>
<feature type="domain" description="SRCR" evidence="4">
    <location>
        <begin position="550"/>
        <end position="653"/>
    </location>
</feature>
<dbReference type="PROSITE" id="PS50287">
    <property type="entry name" value="SRCR_2"/>
    <property type="match status" value="5"/>
</dbReference>
<evidence type="ECO:0000259" key="4">
    <source>
        <dbReference type="PROSITE" id="PS50287"/>
    </source>
</evidence>
<feature type="domain" description="SRCR" evidence="4">
    <location>
        <begin position="209"/>
        <end position="312"/>
    </location>
</feature>
<evidence type="ECO:0000256" key="1">
    <source>
        <dbReference type="ARBA" id="ARBA00023157"/>
    </source>
</evidence>
<proteinExistence type="predicted"/>
<dbReference type="PANTHER" id="PTHR48071:SF18">
    <property type="entry name" value="DELETED IN MALIGNANT BRAIN TUMORS 1 PROTEIN-RELATED"/>
    <property type="match status" value="1"/>
</dbReference>
<comment type="caution">
    <text evidence="2">Lacks conserved residue(s) required for the propagation of feature annotation.</text>
</comment>
<dbReference type="SMART" id="SM00202">
    <property type="entry name" value="SR"/>
    <property type="match status" value="4"/>
</dbReference>
<dbReference type="InterPro" id="IPR036772">
    <property type="entry name" value="SRCR-like_dom_sf"/>
</dbReference>
<reference evidence="6" key="1">
    <citation type="submission" date="2025-08" db="UniProtKB">
        <authorList>
            <consortium name="RefSeq"/>
        </authorList>
    </citation>
    <scope>IDENTIFICATION</scope>
    <source>
        <tissue evidence="6">Testes</tissue>
    </source>
</reference>
<keyword evidence="3" id="KW-1133">Transmembrane helix</keyword>
<organism evidence="5 6">
    <name type="scientific">Saccoglossus kowalevskii</name>
    <name type="common">Acorn worm</name>
    <dbReference type="NCBI Taxonomy" id="10224"/>
    <lineage>
        <taxon>Eukaryota</taxon>
        <taxon>Metazoa</taxon>
        <taxon>Hemichordata</taxon>
        <taxon>Enteropneusta</taxon>
        <taxon>Harrimaniidae</taxon>
        <taxon>Saccoglossus</taxon>
    </lineage>
</organism>
<feature type="transmembrane region" description="Helical" evidence="3">
    <location>
        <begin position="26"/>
        <end position="51"/>
    </location>
</feature>
<dbReference type="Proteomes" id="UP000694865">
    <property type="component" value="Unplaced"/>
</dbReference>
<evidence type="ECO:0000256" key="2">
    <source>
        <dbReference type="PROSITE-ProRule" id="PRU00196"/>
    </source>
</evidence>
<dbReference type="SUPFAM" id="SSF56487">
    <property type="entry name" value="SRCR-like"/>
    <property type="match status" value="5"/>
</dbReference>
<keyword evidence="3" id="KW-0472">Membrane</keyword>
<evidence type="ECO:0000256" key="3">
    <source>
        <dbReference type="SAM" id="Phobius"/>
    </source>
</evidence>
<dbReference type="PRINTS" id="PR00258">
    <property type="entry name" value="SPERACTRCPTR"/>
</dbReference>
<dbReference type="RefSeq" id="XP_006819175.1">
    <property type="nucleotide sequence ID" value="XM_006819112.1"/>
</dbReference>
<feature type="disulfide bond" evidence="2">
    <location>
        <begin position="399"/>
        <end position="409"/>
    </location>
</feature>
<sequence>MANEDKYRLDRSTDETSYEAPKGRTLAIIIGVIVLIVCVIVVSVTISVVAASSKGKSQQDIITVVPGTATTVKTGTINTMSKLTTVTPTTQPIPRSPLRLFGGNDTQGGVEVWQNDQWIAICGLRTDFTYAEAKVICRHLDIRGGASPRYNSHFGHGSATSSFVLKNLHCHGNEQTIDQCEWTISQDVSCLQYFTVGVVCGIRADSLAVRYEQGNLTKGGYIQVFRGASWDTLLLQGWHESWDTSRFFSTAVVACHQLGHGRDVQYIYQEPKYLGPRYLQMVCHGTESSLAECIDDGYTDFYTQFPMTVECDYIVEQFDLRLMDGIGDFEGGVAISANGVDGLLCYEDMKNPTRVPNVICTELDLGGDPSSSVNYLTNFNQDMQTTDILAMFLVRDWSCKGSESNIRECSTLGFIEGTLQEWNYPCVQPRLVCNLTSIDIRLVNGRNVKEGKVEVSMNRLPWMGMVAVAGSSSNFPIVGVICRELGYQHEAMRVQYQFGDGTLERRQFNCDGDETALIQCSDAGMATWGSGQSINDLQVVCNVNMSTFDVRLVGGSTANEGRLEVSLEDIWGTVCHTYGFGHEEAVVVCKELGFGYSSPQVVYARTDFGVGTADILMQSVNCHGNETSLAQCDHNGWGFTSCQHSTDVGLICL</sequence>
<feature type="domain" description="SRCR" evidence="4">
    <location>
        <begin position="320"/>
        <end position="434"/>
    </location>
</feature>
<accession>A0ABM0MGN4</accession>
<name>A0ABM0MGN4_SACKO</name>
<feature type="disulfide bond" evidence="2">
    <location>
        <begin position="622"/>
        <end position="632"/>
    </location>
</feature>
<keyword evidence="1 2" id="KW-1015">Disulfide bond</keyword>
<feature type="domain" description="SRCR" evidence="4">
    <location>
        <begin position="440"/>
        <end position="542"/>
    </location>
</feature>
<dbReference type="Pfam" id="PF00530">
    <property type="entry name" value="SRCR"/>
    <property type="match status" value="3"/>
</dbReference>
<dbReference type="GeneID" id="100375137"/>
<evidence type="ECO:0000313" key="5">
    <source>
        <dbReference type="Proteomes" id="UP000694865"/>
    </source>
</evidence>
<keyword evidence="3" id="KW-0812">Transmembrane</keyword>
<protein>
    <submittedName>
        <fullName evidence="6">Scavenger receptor cysteine-rich domain superfamily protein-like</fullName>
    </submittedName>
</protein>
<feature type="disulfide bond" evidence="2">
    <location>
        <begin position="283"/>
        <end position="293"/>
    </location>
</feature>
<dbReference type="InterPro" id="IPR001190">
    <property type="entry name" value="SRCR"/>
</dbReference>
<dbReference type="PANTHER" id="PTHR48071">
    <property type="entry name" value="SRCR DOMAIN-CONTAINING PROTEIN"/>
    <property type="match status" value="1"/>
</dbReference>
<keyword evidence="5" id="KW-1185">Reference proteome</keyword>
<gene>
    <name evidence="6" type="primary">LOC100375137</name>
</gene>
<feature type="disulfide bond" evidence="2">
    <location>
        <begin position="510"/>
        <end position="520"/>
    </location>
</feature>